<dbReference type="GO" id="GO:0030036">
    <property type="term" value="P:actin cytoskeleton organization"/>
    <property type="evidence" value="ECO:0007669"/>
    <property type="project" value="TreeGrafter"/>
</dbReference>
<dbReference type="Gene3D" id="1.20.900.10">
    <property type="entry name" value="Dbl homology (DH) domain"/>
    <property type="match status" value="1"/>
</dbReference>
<sequence length="129" mass="14732">MGLIKKACMSKPAFLEFLKKKQAASKDRITLYGLMVKPIQRFPQFILLLQDMLKTTPVGHQDRLPLQLALTELETLAEKLNEQKRLAEQLAEIQQLTRSVSDRNLSKVRDHHTTNTHGTRQSIANPTTQ</sequence>
<dbReference type="PANTHER" id="PTHR12877:SF16">
    <property type="entry name" value="RHO GUANINE NUCLEOTIDE EXCHANGE FACTOR 10-LIKE PROTEIN"/>
    <property type="match status" value="1"/>
</dbReference>
<evidence type="ECO:0000313" key="5">
    <source>
        <dbReference type="Proteomes" id="UP000515129"/>
    </source>
</evidence>
<organism evidence="5 6">
    <name type="scientific">Carassius auratus</name>
    <name type="common">Goldfish</name>
    <dbReference type="NCBI Taxonomy" id="7957"/>
    <lineage>
        <taxon>Eukaryota</taxon>
        <taxon>Metazoa</taxon>
        <taxon>Chordata</taxon>
        <taxon>Craniata</taxon>
        <taxon>Vertebrata</taxon>
        <taxon>Euteleostomi</taxon>
        <taxon>Actinopterygii</taxon>
        <taxon>Neopterygii</taxon>
        <taxon>Teleostei</taxon>
        <taxon>Ostariophysi</taxon>
        <taxon>Cypriniformes</taxon>
        <taxon>Cyprinidae</taxon>
        <taxon>Cyprininae</taxon>
        <taxon>Carassius</taxon>
    </lineage>
</organism>
<keyword evidence="1" id="KW-0344">Guanine-nucleotide releasing factor</keyword>
<keyword evidence="5" id="KW-1185">Reference proteome</keyword>
<feature type="compositionally biased region" description="Basic and acidic residues" evidence="3">
    <location>
        <begin position="101"/>
        <end position="113"/>
    </location>
</feature>
<dbReference type="Proteomes" id="UP000515129">
    <property type="component" value="Unplaced"/>
</dbReference>
<evidence type="ECO:0000256" key="1">
    <source>
        <dbReference type="ARBA" id="ARBA00022658"/>
    </source>
</evidence>
<evidence type="ECO:0000313" key="6">
    <source>
        <dbReference type="RefSeq" id="XP_026099563.1"/>
    </source>
</evidence>
<feature type="coiled-coil region" evidence="2">
    <location>
        <begin position="66"/>
        <end position="99"/>
    </location>
</feature>
<evidence type="ECO:0000256" key="3">
    <source>
        <dbReference type="SAM" id="MobiDB-lite"/>
    </source>
</evidence>
<name>A0A6P6MT76_CARAU</name>
<dbReference type="KEGG" id="caua:113070479"/>
<dbReference type="PANTHER" id="PTHR12877">
    <property type="entry name" value="RHO GUANINE NUCLEOTIDE EXCHANGE FACTOR"/>
    <property type="match status" value="1"/>
</dbReference>
<evidence type="ECO:0000256" key="2">
    <source>
        <dbReference type="SAM" id="Coils"/>
    </source>
</evidence>
<dbReference type="GO" id="GO:0032933">
    <property type="term" value="P:SREBP signaling pathway"/>
    <property type="evidence" value="ECO:0007669"/>
    <property type="project" value="TreeGrafter"/>
</dbReference>
<dbReference type="GO" id="GO:0005085">
    <property type="term" value="F:guanyl-nucleotide exchange factor activity"/>
    <property type="evidence" value="ECO:0007669"/>
    <property type="project" value="UniProtKB-KW"/>
</dbReference>
<dbReference type="PROSITE" id="PS50010">
    <property type="entry name" value="DH_2"/>
    <property type="match status" value="1"/>
</dbReference>
<evidence type="ECO:0000259" key="4">
    <source>
        <dbReference type="PROSITE" id="PS50010"/>
    </source>
</evidence>
<dbReference type="OrthoDB" id="28697at2759"/>
<dbReference type="GeneID" id="113070479"/>
<dbReference type="InterPro" id="IPR039919">
    <property type="entry name" value="ARHGEF10/ARHGEF17"/>
</dbReference>
<dbReference type="InterPro" id="IPR035899">
    <property type="entry name" value="DBL_dom_sf"/>
</dbReference>
<dbReference type="AlphaFoldDB" id="A0A6P6MT76"/>
<protein>
    <submittedName>
        <fullName evidence="6">Rho guanine nucleotide exchange factor 10-like protein</fullName>
    </submittedName>
</protein>
<reference evidence="6" key="1">
    <citation type="submission" date="2025-08" db="UniProtKB">
        <authorList>
            <consortium name="RefSeq"/>
        </authorList>
    </citation>
    <scope>IDENTIFICATION</scope>
    <source>
        <strain evidence="6">Wakin</strain>
        <tissue evidence="6">Muscle</tissue>
    </source>
</reference>
<proteinExistence type="predicted"/>
<dbReference type="SUPFAM" id="SSF48065">
    <property type="entry name" value="DBL homology domain (DH-domain)"/>
    <property type="match status" value="1"/>
</dbReference>
<feature type="region of interest" description="Disordered" evidence="3">
    <location>
        <begin position="101"/>
        <end position="129"/>
    </location>
</feature>
<dbReference type="RefSeq" id="XP_026099563.1">
    <property type="nucleotide sequence ID" value="XM_026243778.1"/>
</dbReference>
<keyword evidence="2" id="KW-0175">Coiled coil</keyword>
<feature type="compositionally biased region" description="Polar residues" evidence="3">
    <location>
        <begin position="115"/>
        <end position="129"/>
    </location>
</feature>
<dbReference type="GO" id="GO:0005829">
    <property type="term" value="C:cytosol"/>
    <property type="evidence" value="ECO:0007669"/>
    <property type="project" value="TreeGrafter"/>
</dbReference>
<dbReference type="Pfam" id="PF00621">
    <property type="entry name" value="RhoGEF"/>
    <property type="match status" value="1"/>
</dbReference>
<accession>A0A6P6MT76</accession>
<gene>
    <name evidence="6" type="primary">LOC113070479</name>
</gene>
<dbReference type="InterPro" id="IPR000219">
    <property type="entry name" value="DH_dom"/>
</dbReference>
<dbReference type="GO" id="GO:0051496">
    <property type="term" value="P:positive regulation of stress fiber assembly"/>
    <property type="evidence" value="ECO:0007669"/>
    <property type="project" value="TreeGrafter"/>
</dbReference>
<feature type="domain" description="DH" evidence="4">
    <location>
        <begin position="1"/>
        <end position="83"/>
    </location>
</feature>